<gene>
    <name evidence="2" type="ORF">GSTUM_00008081001</name>
</gene>
<feature type="compositionally biased region" description="Polar residues" evidence="1">
    <location>
        <begin position="63"/>
        <end position="77"/>
    </location>
</feature>
<evidence type="ECO:0000256" key="1">
    <source>
        <dbReference type="SAM" id="MobiDB-lite"/>
    </source>
</evidence>
<dbReference type="RefSeq" id="XP_002839886.1">
    <property type="nucleotide sequence ID" value="XM_002839840.1"/>
</dbReference>
<dbReference type="KEGG" id="tml:GSTUM_00008081001"/>
<feature type="compositionally biased region" description="Basic residues" evidence="1">
    <location>
        <begin position="513"/>
        <end position="530"/>
    </location>
</feature>
<feature type="compositionally biased region" description="Basic and acidic residues" evidence="1">
    <location>
        <begin position="229"/>
        <end position="240"/>
    </location>
</feature>
<feature type="compositionally biased region" description="Low complexity" evidence="1">
    <location>
        <begin position="531"/>
        <end position="544"/>
    </location>
</feature>
<organism evidence="2 3">
    <name type="scientific">Tuber melanosporum (strain Mel28)</name>
    <name type="common">Perigord black truffle</name>
    <dbReference type="NCBI Taxonomy" id="656061"/>
    <lineage>
        <taxon>Eukaryota</taxon>
        <taxon>Fungi</taxon>
        <taxon>Dikarya</taxon>
        <taxon>Ascomycota</taxon>
        <taxon>Pezizomycotina</taxon>
        <taxon>Pezizomycetes</taxon>
        <taxon>Pezizales</taxon>
        <taxon>Tuberaceae</taxon>
        <taxon>Tuber</taxon>
    </lineage>
</organism>
<sequence length="645" mass="69917">MPRPSRVSRKPPAGKEVEKASKKVATTAGKKERKAVEKEIIEKPVAPPARATRSRGTVEVVIETSQPSQTAVASTRTSPDRFKPTTTRRRGQSQQPVAAITTFPAAPAAETSPPKRSTRSTVNFTATSTTITIEEVIRKTPSPKKPTRAAAKVPLHKQQKSNSGVLATPPMPEITPLSPEIQVPASSDVENHSPAGSAHFASSPPAILGTAPCDDDEAGPTTPTQARGGDGKRERIHLEFGEDEGYTPPRARPSSAERPRLRELGVESLEPLDRLPGDDVASSGWFAEDDEDRPASPTPKRANRWKLSQLAEEEEEEAEAGEEADLEDNDGIPAYARSEQQRRKKRFGSPFQFQKGKKDALPPTAAVTAIKVEDMAFAIYSDPNTPSPTLPDNINAHELDEIMRPPISSSPAQESPRHSRKRRSSSADVSSDDEEGDGVEEHHNQTRGGKRRKQTLTRSKPAAAPKPKVLQTEDLRGLLPKRKGRGKHAERDEFGLSPSSSEGDGEEDELSKPTKRKSKPAKKSKSKTKPKSSATTAAKVTKSAWSRPLVPPTTTATTTIRKKYARKSTGSEKENEAPRGNRNKNDDGVGEEDEAATTTSGTVVEVADGVLGKEGRKKLRDAAEKFRIVDSWEMDFEDVSGSTSV</sequence>
<proteinExistence type="predicted"/>
<feature type="compositionally biased region" description="Basic and acidic residues" evidence="1">
    <location>
        <begin position="569"/>
        <end position="587"/>
    </location>
</feature>
<dbReference type="GeneID" id="9184170"/>
<reference evidence="2 3" key="1">
    <citation type="journal article" date="2010" name="Nature">
        <title>Perigord black truffle genome uncovers evolutionary origins and mechanisms of symbiosis.</title>
        <authorList>
            <person name="Martin F."/>
            <person name="Kohler A."/>
            <person name="Murat C."/>
            <person name="Balestrini R."/>
            <person name="Coutinho P.M."/>
            <person name="Jaillon O."/>
            <person name="Montanini B."/>
            <person name="Morin E."/>
            <person name="Noel B."/>
            <person name="Percudani R."/>
            <person name="Porcel B."/>
            <person name="Rubini A."/>
            <person name="Amicucci A."/>
            <person name="Amselem J."/>
            <person name="Anthouard V."/>
            <person name="Arcioni S."/>
            <person name="Artiguenave F."/>
            <person name="Aury J.M."/>
            <person name="Ballario P."/>
            <person name="Bolchi A."/>
            <person name="Brenna A."/>
            <person name="Brun A."/>
            <person name="Buee M."/>
            <person name="Cantarel B."/>
            <person name="Chevalier G."/>
            <person name="Couloux A."/>
            <person name="Da Silva C."/>
            <person name="Denoeud F."/>
            <person name="Duplessis S."/>
            <person name="Ghignone S."/>
            <person name="Hilselberger B."/>
            <person name="Iotti M."/>
            <person name="Marcais B."/>
            <person name="Mello A."/>
            <person name="Miranda M."/>
            <person name="Pacioni G."/>
            <person name="Quesneville H."/>
            <person name="Riccioni C."/>
            <person name="Ruotolo R."/>
            <person name="Splivallo R."/>
            <person name="Stocchi V."/>
            <person name="Tisserant E."/>
            <person name="Viscomi A.R."/>
            <person name="Zambonelli A."/>
            <person name="Zampieri E."/>
            <person name="Henrissat B."/>
            <person name="Lebrun M.H."/>
            <person name="Paolocci F."/>
            <person name="Bonfante P."/>
            <person name="Ottonello S."/>
            <person name="Wincker P."/>
        </authorList>
    </citation>
    <scope>NUCLEOTIDE SEQUENCE [LARGE SCALE GENOMIC DNA]</scope>
    <source>
        <strain evidence="2 3">Mel28</strain>
    </source>
</reference>
<feature type="region of interest" description="Disordered" evidence="1">
    <location>
        <begin position="1"/>
        <end position="361"/>
    </location>
</feature>
<dbReference type="AlphaFoldDB" id="D5GHP7"/>
<dbReference type="EMBL" id="FN430320">
    <property type="protein sequence ID" value="CAZ84077.1"/>
    <property type="molecule type" value="Genomic_DNA"/>
</dbReference>
<feature type="compositionally biased region" description="Low complexity" evidence="1">
    <location>
        <begin position="96"/>
        <end position="114"/>
    </location>
</feature>
<dbReference type="OMA" id="HELDEIM"/>
<dbReference type="HOGENOM" id="CLU_424644_0_0_1"/>
<feature type="region of interest" description="Disordered" evidence="1">
    <location>
        <begin position="380"/>
        <end position="620"/>
    </location>
</feature>
<feature type="compositionally biased region" description="Acidic residues" evidence="1">
    <location>
        <begin position="311"/>
        <end position="330"/>
    </location>
</feature>
<protein>
    <submittedName>
        <fullName evidence="2">(Perigord truffle) hypothetical protein</fullName>
    </submittedName>
</protein>
<feature type="compositionally biased region" description="Polar residues" evidence="1">
    <location>
        <begin position="119"/>
        <end position="132"/>
    </location>
</feature>
<keyword evidence="3" id="KW-1185">Reference proteome</keyword>
<dbReference type="InParanoid" id="D5GHP7"/>
<evidence type="ECO:0000313" key="3">
    <source>
        <dbReference type="Proteomes" id="UP000006911"/>
    </source>
</evidence>
<dbReference type="Proteomes" id="UP000006911">
    <property type="component" value="Unassembled WGS sequence"/>
</dbReference>
<dbReference type="STRING" id="656061.D5GHP7"/>
<accession>D5GHP7</accession>
<evidence type="ECO:0000313" key="2">
    <source>
        <dbReference type="EMBL" id="CAZ84077.1"/>
    </source>
</evidence>
<feature type="compositionally biased region" description="Basic and acidic residues" evidence="1">
    <location>
        <begin position="255"/>
        <end position="277"/>
    </location>
</feature>
<name>D5GHP7_TUBMM</name>